<organism evidence="1 2">
    <name type="scientific">Inquilinus limosus</name>
    <dbReference type="NCBI Taxonomy" id="171674"/>
    <lineage>
        <taxon>Bacteria</taxon>
        <taxon>Pseudomonadati</taxon>
        <taxon>Pseudomonadota</taxon>
        <taxon>Alphaproteobacteria</taxon>
        <taxon>Rhodospirillales</taxon>
        <taxon>Rhodospirillaceae</taxon>
        <taxon>Inquilinus</taxon>
    </lineage>
</organism>
<keyword evidence="2" id="KW-1185">Reference proteome</keyword>
<dbReference type="OrthoDB" id="7341368at2"/>
<name>A0A211Z6B3_9PROT</name>
<comment type="caution">
    <text evidence="1">The sequence shown here is derived from an EMBL/GenBank/DDBJ whole genome shotgun (WGS) entry which is preliminary data.</text>
</comment>
<dbReference type="RefSeq" id="WP_088156565.1">
    <property type="nucleotide sequence ID" value="NZ_NHON01000110.1"/>
</dbReference>
<accession>A0A211Z6B3</accession>
<gene>
    <name evidence="1" type="ORF">BWR60_31645</name>
</gene>
<proteinExistence type="predicted"/>
<evidence type="ECO:0000313" key="1">
    <source>
        <dbReference type="EMBL" id="OWJ60819.1"/>
    </source>
</evidence>
<protein>
    <submittedName>
        <fullName evidence="1">Uncharacterized protein</fullName>
    </submittedName>
</protein>
<sequence>MAIKDILMERATWTWSIMAASAQLGEMIREDAITSVNLATIANLAAQQGVELSITSFQGAKLEKEFGADWMWTLGQSAYLVQAKRLDVVPGRGGLSYLIDIAQLETLCDAAHALSVGQGIDSKPAYVFYNSLLQGSYNPAQSGCTWVNAYVLREALNKAGKLGQASTVLAFQAVVGDLKARPWTEMFGG</sequence>
<dbReference type="Proteomes" id="UP000196655">
    <property type="component" value="Unassembled WGS sequence"/>
</dbReference>
<evidence type="ECO:0000313" key="2">
    <source>
        <dbReference type="Proteomes" id="UP000196655"/>
    </source>
</evidence>
<dbReference type="EMBL" id="NHON01000110">
    <property type="protein sequence ID" value="OWJ60819.1"/>
    <property type="molecule type" value="Genomic_DNA"/>
</dbReference>
<dbReference type="AlphaFoldDB" id="A0A211Z6B3"/>
<reference evidence="2" key="1">
    <citation type="submission" date="2017-05" db="EMBL/GenBank/DDBJ databases">
        <authorList>
            <person name="Macchi M."/>
            <person name="Festa S."/>
            <person name="Coppotelli B.M."/>
            <person name="Morelli I.S."/>
        </authorList>
    </citation>
    <scope>NUCLEOTIDE SEQUENCE [LARGE SCALE GENOMIC DNA]</scope>
    <source>
        <strain evidence="2">I</strain>
    </source>
</reference>